<dbReference type="PANTHER" id="PTHR23305:SF18">
    <property type="entry name" value="OBG-TYPE G DOMAIN-CONTAINING PROTEIN"/>
    <property type="match status" value="1"/>
</dbReference>
<dbReference type="CDD" id="cd04867">
    <property type="entry name" value="TGS_YchF_OLA1"/>
    <property type="match status" value="1"/>
</dbReference>
<organism evidence="6">
    <name type="scientific">Ammonifex degensii</name>
    <dbReference type="NCBI Taxonomy" id="42838"/>
    <lineage>
        <taxon>Bacteria</taxon>
        <taxon>Bacillati</taxon>
        <taxon>Bacillota</taxon>
        <taxon>Clostridia</taxon>
        <taxon>Thermoanaerobacterales</taxon>
        <taxon>Thermoanaerobacteraceae</taxon>
        <taxon>Ammonifex</taxon>
    </lineage>
</organism>
<proteinExistence type="predicted"/>
<accession>A0A7C2E2U9</accession>
<dbReference type="InterPro" id="IPR006073">
    <property type="entry name" value="GTP-bd"/>
</dbReference>
<dbReference type="GO" id="GO:0005525">
    <property type="term" value="F:GTP binding"/>
    <property type="evidence" value="ECO:0007669"/>
    <property type="project" value="InterPro"/>
</dbReference>
<dbReference type="PROSITE" id="PS51880">
    <property type="entry name" value="TGS"/>
    <property type="match status" value="1"/>
</dbReference>
<dbReference type="Gene3D" id="3.10.20.30">
    <property type="match status" value="1"/>
</dbReference>
<comment type="cofactor">
    <cofactor evidence="1">
        <name>Mg(2+)</name>
        <dbReference type="ChEBI" id="CHEBI:18420"/>
    </cofactor>
</comment>
<dbReference type="SUPFAM" id="SSF81271">
    <property type="entry name" value="TGS-like"/>
    <property type="match status" value="1"/>
</dbReference>
<dbReference type="EMBL" id="DSMU01000275">
    <property type="protein sequence ID" value="HEL65889.1"/>
    <property type="molecule type" value="Genomic_DNA"/>
</dbReference>
<evidence type="ECO:0000313" key="6">
    <source>
        <dbReference type="EMBL" id="HEL65889.1"/>
    </source>
</evidence>
<sequence>MEIGLIGLPLVGKTTFFNLLTGASWPTGITGETKVHSGSAPVPDKRLDFIAALYQRERIIYARVDFKDIPGLDPRRRDKAASICFLGEVQGADALCCVVRAFAVPEVPAYFEAVSPFREFQEILTELLLADIILVEQRLERLRSGRKVSKEAAAEVALLERCLAALNDEEPLGRVPLAPEERNPFAGYGFLTVKPVIIAVNLDEEGLKQGDYPQRKELLDYAAKREIPVIEVAAQIEAEIAELPPEDRTEFLKDLGLQEPGIARLAKAAYRCLGLLSFFTVGRDEVRAWVIREGTPAKKAAGKVHSDMERGFIRAEVFHFNDLFRLGTPAKVREAGLVRLEGKDYPVRDGDIIHFRFKV</sequence>
<evidence type="ECO:0000256" key="3">
    <source>
        <dbReference type="ARBA" id="ARBA00022741"/>
    </source>
</evidence>
<dbReference type="InterPro" id="IPR023192">
    <property type="entry name" value="TGS-like_dom_sf"/>
</dbReference>
<dbReference type="Gene3D" id="3.40.50.300">
    <property type="entry name" value="P-loop containing nucleotide triphosphate hydrolases"/>
    <property type="match status" value="1"/>
</dbReference>
<evidence type="ECO:0000256" key="1">
    <source>
        <dbReference type="ARBA" id="ARBA00001946"/>
    </source>
</evidence>
<dbReference type="GO" id="GO:0016887">
    <property type="term" value="F:ATP hydrolysis activity"/>
    <property type="evidence" value="ECO:0007669"/>
    <property type="project" value="InterPro"/>
</dbReference>
<dbReference type="Pfam" id="PF06071">
    <property type="entry name" value="YchF-GTPase_C"/>
    <property type="match status" value="1"/>
</dbReference>
<dbReference type="InterPro" id="IPR027417">
    <property type="entry name" value="P-loop_NTPase"/>
</dbReference>
<dbReference type="InterPro" id="IPR004095">
    <property type="entry name" value="TGS"/>
</dbReference>
<dbReference type="PRINTS" id="PR00326">
    <property type="entry name" value="GTP1OBG"/>
</dbReference>
<keyword evidence="3" id="KW-0547">Nucleotide-binding</keyword>
<dbReference type="PIRSF" id="PIRSF006641">
    <property type="entry name" value="CHP00092"/>
    <property type="match status" value="1"/>
</dbReference>
<dbReference type="AlphaFoldDB" id="A0A7C2E2U9"/>
<dbReference type="GO" id="GO:0005737">
    <property type="term" value="C:cytoplasm"/>
    <property type="evidence" value="ECO:0007669"/>
    <property type="project" value="TreeGrafter"/>
</dbReference>
<evidence type="ECO:0000256" key="4">
    <source>
        <dbReference type="ARBA" id="ARBA00022840"/>
    </source>
</evidence>
<dbReference type="GO" id="GO:0046872">
    <property type="term" value="F:metal ion binding"/>
    <property type="evidence" value="ECO:0007669"/>
    <property type="project" value="UniProtKB-KW"/>
</dbReference>
<dbReference type="InterPro" id="IPR004396">
    <property type="entry name" value="ATPase_YchF/OLA1"/>
</dbReference>
<reference evidence="6" key="1">
    <citation type="journal article" date="2020" name="mSystems">
        <title>Genome- and Community-Level Interaction Insights into Carbon Utilization and Element Cycling Functions of Hydrothermarchaeota in Hydrothermal Sediment.</title>
        <authorList>
            <person name="Zhou Z."/>
            <person name="Liu Y."/>
            <person name="Xu W."/>
            <person name="Pan J."/>
            <person name="Luo Z.H."/>
            <person name="Li M."/>
        </authorList>
    </citation>
    <scope>NUCLEOTIDE SEQUENCE [LARGE SCALE GENOMIC DNA]</scope>
    <source>
        <strain evidence="6">SpSt-300</strain>
    </source>
</reference>
<dbReference type="FunFam" id="3.10.20.30:FF:000001">
    <property type="entry name" value="Ribosome-binding ATPase YchF"/>
    <property type="match status" value="1"/>
</dbReference>
<comment type="caution">
    <text evidence="6">The sequence shown here is derived from an EMBL/GenBank/DDBJ whole genome shotgun (WGS) entry which is preliminary data.</text>
</comment>
<evidence type="ECO:0000259" key="5">
    <source>
        <dbReference type="PROSITE" id="PS51880"/>
    </source>
</evidence>
<dbReference type="GO" id="GO:0005524">
    <property type="term" value="F:ATP binding"/>
    <property type="evidence" value="ECO:0007669"/>
    <property type="project" value="UniProtKB-KW"/>
</dbReference>
<evidence type="ECO:0000256" key="2">
    <source>
        <dbReference type="ARBA" id="ARBA00022723"/>
    </source>
</evidence>
<feature type="domain" description="TGS" evidence="5">
    <location>
        <begin position="274"/>
        <end position="357"/>
    </location>
</feature>
<gene>
    <name evidence="6" type="primary">ychF</name>
    <name evidence="6" type="ORF">ENQ34_04335</name>
</gene>
<dbReference type="PANTHER" id="PTHR23305">
    <property type="entry name" value="OBG GTPASE FAMILY"/>
    <property type="match status" value="1"/>
</dbReference>
<dbReference type="InterPro" id="IPR012676">
    <property type="entry name" value="TGS-like"/>
</dbReference>
<protein>
    <submittedName>
        <fullName evidence="6">Redox-regulated ATPase YchF</fullName>
    </submittedName>
</protein>
<dbReference type="InterPro" id="IPR012675">
    <property type="entry name" value="Beta-grasp_dom_sf"/>
</dbReference>
<dbReference type="SUPFAM" id="SSF52540">
    <property type="entry name" value="P-loop containing nucleoside triphosphate hydrolases"/>
    <property type="match status" value="1"/>
</dbReference>
<dbReference type="Gene3D" id="1.10.150.300">
    <property type="entry name" value="TGS-like domain"/>
    <property type="match status" value="1"/>
</dbReference>
<name>A0A7C2E2U9_9THEO</name>
<keyword evidence="2" id="KW-0479">Metal-binding</keyword>
<dbReference type="InterPro" id="IPR013029">
    <property type="entry name" value="YchF_C"/>
</dbReference>
<keyword evidence="4" id="KW-0067">ATP-binding</keyword>